<dbReference type="Gene3D" id="3.40.50.300">
    <property type="entry name" value="P-loop containing nucleotide triphosphate hydrolases"/>
    <property type="match status" value="1"/>
</dbReference>
<organism evidence="2">
    <name type="scientific">Trypanosoma vivax (strain Y486)</name>
    <dbReference type="NCBI Taxonomy" id="1055687"/>
    <lineage>
        <taxon>Eukaryota</taxon>
        <taxon>Discoba</taxon>
        <taxon>Euglenozoa</taxon>
        <taxon>Kinetoplastea</taxon>
        <taxon>Metakinetoplastina</taxon>
        <taxon>Trypanosomatida</taxon>
        <taxon>Trypanosomatidae</taxon>
        <taxon>Trypanosoma</taxon>
        <taxon>Duttonella</taxon>
    </lineage>
</organism>
<dbReference type="Gene3D" id="1.10.8.60">
    <property type="match status" value="1"/>
</dbReference>
<dbReference type="AlphaFoldDB" id="G0UBY9"/>
<dbReference type="EMBL" id="HE573027">
    <property type="protein sequence ID" value="CCC53337.1"/>
    <property type="molecule type" value="Genomic_DNA"/>
</dbReference>
<dbReference type="FunFam" id="3.40.50.300:FF:002738">
    <property type="entry name" value="Putative ATPase"/>
    <property type="match status" value="1"/>
</dbReference>
<dbReference type="Pfam" id="PF00004">
    <property type="entry name" value="AAA"/>
    <property type="match status" value="1"/>
</dbReference>
<dbReference type="InterPro" id="IPR003959">
    <property type="entry name" value="ATPase_AAA_core"/>
</dbReference>
<dbReference type="PANTHER" id="PTHR23077:SF159">
    <property type="entry name" value="PUTATIVE-RELATED"/>
    <property type="match status" value="1"/>
</dbReference>
<feature type="domain" description="AAA+ ATPase" evidence="1">
    <location>
        <begin position="48"/>
        <end position="234"/>
    </location>
</feature>
<dbReference type="SMART" id="SM00382">
    <property type="entry name" value="AAA"/>
    <property type="match status" value="2"/>
</dbReference>
<accession>G0UBY9</accession>
<evidence type="ECO:0000313" key="2">
    <source>
        <dbReference type="EMBL" id="CCC53337.1"/>
    </source>
</evidence>
<dbReference type="InterPro" id="IPR003593">
    <property type="entry name" value="AAA+_ATPase"/>
</dbReference>
<protein>
    <submittedName>
        <fullName evidence="2">Putative ATPase</fullName>
    </submittedName>
</protein>
<dbReference type="OMA" id="NASFVYM"/>
<gene>
    <name evidence="2" type="ORF">TVY486_1108210</name>
</gene>
<dbReference type="VEuPathDB" id="TriTrypDB:TvY486_1108210"/>
<dbReference type="PANTHER" id="PTHR23077">
    <property type="entry name" value="AAA-FAMILY ATPASE"/>
    <property type="match status" value="1"/>
</dbReference>
<dbReference type="GO" id="GO:0005524">
    <property type="term" value="F:ATP binding"/>
    <property type="evidence" value="ECO:0007669"/>
    <property type="project" value="InterPro"/>
</dbReference>
<dbReference type="GO" id="GO:0016887">
    <property type="term" value="F:ATP hydrolysis activity"/>
    <property type="evidence" value="ECO:0007669"/>
    <property type="project" value="InterPro"/>
</dbReference>
<feature type="domain" description="AAA+ ATPase" evidence="1">
    <location>
        <begin position="372"/>
        <end position="510"/>
    </location>
</feature>
<sequence>MSAPVHDETMPRAMDTNQIVPKHQIFSSFEYAVGLIGGTICGWPFPGRPVSLLLCGPSGNGKSHVVRTALRRAAIASSSRHVVEVQPSISTAMSRCRPDGGTLLRREVRRSVCDAIRNASALSIEELDKSEFAVVVVLDRMELFVSAPVDAGKDLGGVVASRMSSASAVPHHPTLVADLYDIIRGRPLFSADELKQLGLACVLFVTLFAGAYEDVDSFVRTKLFDKHISLKTPTEEERIQFFNGCTSMPASICGALAARTGGVTYRGLREVAHCVDAIVHRNENDDNELAPRTDDAARKEVMATLAWRTVRAFTCSASMAAQEFRGAAGYVDIQQTRWSDVAGLAAVKATLQRIVLRPLGQRAVYDHFGLRPTTGLLLHGPPGTGKTMLARALATELNASFVYMDLPQLMQAEVGESERRLRELFGAARERSPCVMFVDELEAAFGVRGSSQCVHEARLASQLLHMLDVAHEDTAHNIVFVGATNMVHSLDAELLRAGRLDTVVEVPLPDCEARRALAESVVKGQWAAWLRHMPAPLQPLEEKLVSEFVDGSTAFSGAQLRHAMNVYALRILKRLQQHDGATVTQDEHVNEVRLALQSGMRCC</sequence>
<reference evidence="2" key="1">
    <citation type="journal article" date="2012" name="Proc. Natl. Acad. Sci. U.S.A.">
        <title>Antigenic diversity is generated by distinct evolutionary mechanisms in African trypanosome species.</title>
        <authorList>
            <person name="Jackson A.P."/>
            <person name="Berry A."/>
            <person name="Aslett M."/>
            <person name="Allison H.C."/>
            <person name="Burton P."/>
            <person name="Vavrova-Anderson J."/>
            <person name="Brown R."/>
            <person name="Browne H."/>
            <person name="Corton N."/>
            <person name="Hauser H."/>
            <person name="Gamble J."/>
            <person name="Gilderthorp R."/>
            <person name="Marcello L."/>
            <person name="McQuillan J."/>
            <person name="Otto T.D."/>
            <person name="Quail M.A."/>
            <person name="Sanders M.J."/>
            <person name="van Tonder A."/>
            <person name="Ginger M.L."/>
            <person name="Field M.C."/>
            <person name="Barry J.D."/>
            <person name="Hertz-Fowler C."/>
            <person name="Berriman M."/>
        </authorList>
    </citation>
    <scope>NUCLEOTIDE SEQUENCE</scope>
    <source>
        <strain evidence="2">Y486</strain>
    </source>
</reference>
<name>G0UBY9_TRYVY</name>
<dbReference type="InterPro" id="IPR050168">
    <property type="entry name" value="AAA_ATPase_domain"/>
</dbReference>
<dbReference type="InterPro" id="IPR027417">
    <property type="entry name" value="P-loop_NTPase"/>
</dbReference>
<proteinExistence type="predicted"/>
<evidence type="ECO:0000259" key="1">
    <source>
        <dbReference type="SMART" id="SM00382"/>
    </source>
</evidence>
<dbReference type="SUPFAM" id="SSF52540">
    <property type="entry name" value="P-loop containing nucleoside triphosphate hydrolases"/>
    <property type="match status" value="2"/>
</dbReference>